<dbReference type="EMBL" id="BKCP01005128">
    <property type="protein sequence ID" value="GER36289.1"/>
    <property type="molecule type" value="Genomic_DNA"/>
</dbReference>
<feature type="transmembrane region" description="Helical" evidence="1">
    <location>
        <begin position="127"/>
        <end position="145"/>
    </location>
</feature>
<evidence type="ECO:0000313" key="3">
    <source>
        <dbReference type="Proteomes" id="UP000325081"/>
    </source>
</evidence>
<organism evidence="2 3">
    <name type="scientific">Striga asiatica</name>
    <name type="common">Asiatic witchweed</name>
    <name type="synonym">Buchnera asiatica</name>
    <dbReference type="NCBI Taxonomy" id="4170"/>
    <lineage>
        <taxon>Eukaryota</taxon>
        <taxon>Viridiplantae</taxon>
        <taxon>Streptophyta</taxon>
        <taxon>Embryophyta</taxon>
        <taxon>Tracheophyta</taxon>
        <taxon>Spermatophyta</taxon>
        <taxon>Magnoliopsida</taxon>
        <taxon>eudicotyledons</taxon>
        <taxon>Gunneridae</taxon>
        <taxon>Pentapetalae</taxon>
        <taxon>asterids</taxon>
        <taxon>lamiids</taxon>
        <taxon>Lamiales</taxon>
        <taxon>Orobanchaceae</taxon>
        <taxon>Buchnereae</taxon>
        <taxon>Striga</taxon>
    </lineage>
</organism>
<keyword evidence="1" id="KW-1133">Transmembrane helix</keyword>
<sequence length="466" mass="52112">MASPQVQHPDSELDRSLTTLDNFLALLGFRQCSCLRATVSWAAFSLLAVALPLFALELLRCTGGCDKFEIQTFELDILVSRAVTAAISLLCVSRNLSKHGIRKALFVNRCHGHVTQFRKQYLHKIRVFYCLLASWFGVCFLLKAAREVTRLVYMHHGPLWLSVTLFFVCLLSWSYSTLVFLSGCALFHLVGNLQIIHFENYGKLLERDLDVSAYIEEHMNLSYDLSKISHRFRIFLLLEFLVITASQFMSLLQTTENQGIINFINGGDFAVLEIDIVIKFVELKFPGLIDVAIPMLNALRLLINDLGPTNCLTCQDPCVLSIVQLVGIVLCLNVAAKISHRAQSLGSIASRWHALVTCNSNEDLRSAVVENSGNSEFCTTAASLSVNYSESDLESADYMPLPANVQPTSSTSYNRRQAFVAYVQSNTGGFTIFGWVIDRILINTIFFTELSLVFFVLGKTVTITVR</sequence>
<keyword evidence="3" id="KW-1185">Reference proteome</keyword>
<protein>
    <submittedName>
        <fullName evidence="2">Uncharacterized protein</fullName>
    </submittedName>
</protein>
<gene>
    <name evidence="2" type="ORF">STAS_12619</name>
</gene>
<dbReference type="PANTHER" id="PTHR31963:SF28">
    <property type="entry name" value="GUSTATORY RECEPTOR"/>
    <property type="match status" value="1"/>
</dbReference>
<dbReference type="Proteomes" id="UP000325081">
    <property type="component" value="Unassembled WGS sequence"/>
</dbReference>
<reference evidence="3" key="1">
    <citation type="journal article" date="2019" name="Curr. Biol.">
        <title>Genome Sequence of Striga asiatica Provides Insight into the Evolution of Plant Parasitism.</title>
        <authorList>
            <person name="Yoshida S."/>
            <person name="Kim S."/>
            <person name="Wafula E.K."/>
            <person name="Tanskanen J."/>
            <person name="Kim Y.M."/>
            <person name="Honaas L."/>
            <person name="Yang Z."/>
            <person name="Spallek T."/>
            <person name="Conn C.E."/>
            <person name="Ichihashi Y."/>
            <person name="Cheong K."/>
            <person name="Cui S."/>
            <person name="Der J.P."/>
            <person name="Gundlach H."/>
            <person name="Jiao Y."/>
            <person name="Hori C."/>
            <person name="Ishida J.K."/>
            <person name="Kasahara H."/>
            <person name="Kiba T."/>
            <person name="Kim M.S."/>
            <person name="Koo N."/>
            <person name="Laohavisit A."/>
            <person name="Lee Y.H."/>
            <person name="Lumba S."/>
            <person name="McCourt P."/>
            <person name="Mortimer J.C."/>
            <person name="Mutuku J.M."/>
            <person name="Nomura T."/>
            <person name="Sasaki-Sekimoto Y."/>
            <person name="Seto Y."/>
            <person name="Wang Y."/>
            <person name="Wakatake T."/>
            <person name="Sakakibara H."/>
            <person name="Demura T."/>
            <person name="Yamaguchi S."/>
            <person name="Yoneyama K."/>
            <person name="Manabe R.I."/>
            <person name="Nelson D.C."/>
            <person name="Schulman A.H."/>
            <person name="Timko M.P."/>
            <person name="dePamphilis C.W."/>
            <person name="Choi D."/>
            <person name="Shirasu K."/>
        </authorList>
    </citation>
    <scope>NUCLEOTIDE SEQUENCE [LARGE SCALE GENOMIC DNA]</scope>
    <source>
        <strain evidence="3">cv. UVA1</strain>
    </source>
</reference>
<keyword evidence="1" id="KW-0812">Transmembrane</keyword>
<accession>A0A5A7PTZ4</accession>
<dbReference type="OrthoDB" id="1897957at2759"/>
<evidence type="ECO:0000256" key="1">
    <source>
        <dbReference type="SAM" id="Phobius"/>
    </source>
</evidence>
<dbReference type="InterPro" id="IPR021924">
    <property type="entry name" value="DUF3537"/>
</dbReference>
<dbReference type="AlphaFoldDB" id="A0A5A7PTZ4"/>
<comment type="caution">
    <text evidence="2">The sequence shown here is derived from an EMBL/GenBank/DDBJ whole genome shotgun (WGS) entry which is preliminary data.</text>
</comment>
<dbReference type="Pfam" id="PF12056">
    <property type="entry name" value="DUF3537"/>
    <property type="match status" value="2"/>
</dbReference>
<name>A0A5A7PTZ4_STRAF</name>
<keyword evidence="1" id="KW-0472">Membrane</keyword>
<dbReference type="PANTHER" id="PTHR31963">
    <property type="entry name" value="RAS GUANINE NUCLEOTIDE EXCHANGE FACTOR K"/>
    <property type="match status" value="1"/>
</dbReference>
<evidence type="ECO:0000313" key="2">
    <source>
        <dbReference type="EMBL" id="GER36289.1"/>
    </source>
</evidence>
<proteinExistence type="predicted"/>
<feature type="transmembrane region" description="Helical" evidence="1">
    <location>
        <begin position="165"/>
        <end position="190"/>
    </location>
</feature>
<feature type="transmembrane region" description="Helical" evidence="1">
    <location>
        <begin position="34"/>
        <end position="55"/>
    </location>
</feature>